<dbReference type="EMBL" id="FNJM01000004">
    <property type="protein sequence ID" value="SDP33429.1"/>
    <property type="molecule type" value="Genomic_DNA"/>
</dbReference>
<accession>A0A1H0RVP8</accession>
<dbReference type="STRING" id="94869.SAMN04488529_10422"/>
<evidence type="ECO:0000313" key="3">
    <source>
        <dbReference type="Proteomes" id="UP000198597"/>
    </source>
</evidence>
<sequence>MKKKICIVPLVIFSLLLIGARPLKNFNSPSFFDLNEQAIIENGNFIENGVKMNYCSKVDIETEYKRLLKEFKKSETENLQFSTNKIMYKDSSEDIKVILWKENNKTMVEIIVINKNSSKSSLSLKKELEKLQNNNSNEENYFAFIKGKIEEESYEKTKEMLMDSIKKNTLEELDIQNGYVATARFKDNQRVNIGYMKYDSGRQIIIGTPIIFVTY</sequence>
<evidence type="ECO:0000256" key="1">
    <source>
        <dbReference type="SAM" id="Coils"/>
    </source>
</evidence>
<evidence type="ECO:0008006" key="4">
    <source>
        <dbReference type="Google" id="ProtNLM"/>
    </source>
</evidence>
<name>A0A1H0RVP8_9CLOT</name>
<evidence type="ECO:0000313" key="2">
    <source>
        <dbReference type="EMBL" id="SDP33429.1"/>
    </source>
</evidence>
<keyword evidence="1" id="KW-0175">Coiled coil</keyword>
<keyword evidence="3" id="KW-1185">Reference proteome</keyword>
<dbReference type="OrthoDB" id="1934444at2"/>
<organism evidence="2 3">
    <name type="scientific">Clostridium gasigenes</name>
    <dbReference type="NCBI Taxonomy" id="94869"/>
    <lineage>
        <taxon>Bacteria</taxon>
        <taxon>Bacillati</taxon>
        <taxon>Bacillota</taxon>
        <taxon>Clostridia</taxon>
        <taxon>Eubacteriales</taxon>
        <taxon>Clostridiaceae</taxon>
        <taxon>Clostridium</taxon>
    </lineage>
</organism>
<dbReference type="SUPFAM" id="SSF143842">
    <property type="entry name" value="YwmB-like"/>
    <property type="match status" value="1"/>
</dbReference>
<dbReference type="AlphaFoldDB" id="A0A1H0RVP8"/>
<dbReference type="Proteomes" id="UP000198597">
    <property type="component" value="Unassembled WGS sequence"/>
</dbReference>
<reference evidence="2 3" key="1">
    <citation type="submission" date="2016-10" db="EMBL/GenBank/DDBJ databases">
        <authorList>
            <person name="de Groot N.N."/>
        </authorList>
    </citation>
    <scope>NUCLEOTIDE SEQUENCE [LARGE SCALE GENOMIC DNA]</scope>
    <source>
        <strain evidence="2 3">DSM 12272</strain>
    </source>
</reference>
<gene>
    <name evidence="2" type="ORF">SAMN04488529_10422</name>
</gene>
<dbReference type="RefSeq" id="WP_089968347.1">
    <property type="nucleotide sequence ID" value="NZ_FNJM01000004.1"/>
</dbReference>
<proteinExistence type="predicted"/>
<feature type="coiled-coil region" evidence="1">
    <location>
        <begin position="114"/>
        <end position="141"/>
    </location>
</feature>
<dbReference type="InterPro" id="IPR036209">
    <property type="entry name" value="YwmB-like_sf"/>
</dbReference>
<protein>
    <recommendedName>
        <fullName evidence="4">TATA-box binding</fullName>
    </recommendedName>
</protein>